<dbReference type="InterPro" id="IPR010982">
    <property type="entry name" value="Lambda_DNA-bd_dom_sf"/>
</dbReference>
<comment type="caution">
    <text evidence="7">The sequence shown here is derived from an EMBL/GenBank/DDBJ whole genome shotgun (WGS) entry which is preliminary data.</text>
</comment>
<dbReference type="GeneID" id="98294948"/>
<dbReference type="PANTHER" id="PTHR30146">
    <property type="entry name" value="LACI-RELATED TRANSCRIPTIONAL REPRESSOR"/>
    <property type="match status" value="1"/>
</dbReference>
<dbReference type="PANTHER" id="PTHR30146:SF95">
    <property type="entry name" value="RIBOSE OPERON REPRESSOR"/>
    <property type="match status" value="1"/>
</dbReference>
<evidence type="ECO:0000313" key="8">
    <source>
        <dbReference type="Proteomes" id="UP000216451"/>
    </source>
</evidence>
<keyword evidence="3" id="KW-0238">DNA-binding</keyword>
<dbReference type="Gene3D" id="3.40.50.2300">
    <property type="match status" value="2"/>
</dbReference>
<gene>
    <name evidence="7" type="ORF">BAQU_0266</name>
</gene>
<dbReference type="AlphaFoldDB" id="A0A261GAK7"/>
<dbReference type="SUPFAM" id="SSF53822">
    <property type="entry name" value="Periplasmic binding protein-like I"/>
    <property type="match status" value="1"/>
</dbReference>
<dbReference type="GO" id="GO:0003700">
    <property type="term" value="F:DNA-binding transcription factor activity"/>
    <property type="evidence" value="ECO:0007669"/>
    <property type="project" value="TreeGrafter"/>
</dbReference>
<name>A0A261GAK7_9BIFI</name>
<dbReference type="Pfam" id="PF00356">
    <property type="entry name" value="LacI"/>
    <property type="match status" value="1"/>
</dbReference>
<keyword evidence="1" id="KW-0678">Repressor</keyword>
<organism evidence="7 8">
    <name type="scientific">Bifidobacterium aquikefiri</name>
    <dbReference type="NCBI Taxonomy" id="1653207"/>
    <lineage>
        <taxon>Bacteria</taxon>
        <taxon>Bacillati</taxon>
        <taxon>Actinomycetota</taxon>
        <taxon>Actinomycetes</taxon>
        <taxon>Bifidobacteriales</taxon>
        <taxon>Bifidobacteriaceae</taxon>
        <taxon>Bifidobacterium</taxon>
    </lineage>
</organism>
<keyword evidence="8" id="KW-1185">Reference proteome</keyword>
<dbReference type="PROSITE" id="PS50932">
    <property type="entry name" value="HTH_LACI_2"/>
    <property type="match status" value="1"/>
</dbReference>
<dbReference type="Pfam" id="PF00532">
    <property type="entry name" value="Peripla_BP_1"/>
    <property type="match status" value="1"/>
</dbReference>
<dbReference type="InterPro" id="IPR001761">
    <property type="entry name" value="Peripla_BP/Lac1_sug-bd_dom"/>
</dbReference>
<dbReference type="InterPro" id="IPR000843">
    <property type="entry name" value="HTH_LacI"/>
</dbReference>
<evidence type="ECO:0000256" key="1">
    <source>
        <dbReference type="ARBA" id="ARBA00022491"/>
    </source>
</evidence>
<evidence type="ECO:0000256" key="2">
    <source>
        <dbReference type="ARBA" id="ARBA00023015"/>
    </source>
</evidence>
<dbReference type="EMBL" id="MWXA01000002">
    <property type="protein sequence ID" value="OZG68449.1"/>
    <property type="molecule type" value="Genomic_DNA"/>
</dbReference>
<feature type="domain" description="HTH lacI-type" evidence="6">
    <location>
        <begin position="2"/>
        <end position="56"/>
    </location>
</feature>
<accession>A0A261GAK7</accession>
<dbReference type="CDD" id="cd01392">
    <property type="entry name" value="HTH_LacI"/>
    <property type="match status" value="1"/>
</dbReference>
<dbReference type="Gene3D" id="1.10.260.40">
    <property type="entry name" value="lambda repressor-like DNA-binding domains"/>
    <property type="match status" value="1"/>
</dbReference>
<dbReference type="InterPro" id="IPR028082">
    <property type="entry name" value="Peripla_BP_I"/>
</dbReference>
<evidence type="ECO:0000313" key="7">
    <source>
        <dbReference type="EMBL" id="OZG68449.1"/>
    </source>
</evidence>
<reference evidence="7 8" key="1">
    <citation type="journal article" date="2017" name="BMC Genomics">
        <title>Comparative genomic and phylogenomic analyses of the Bifidobacteriaceae family.</title>
        <authorList>
            <person name="Lugli G.A."/>
            <person name="Milani C."/>
            <person name="Turroni F."/>
            <person name="Duranti S."/>
            <person name="Mancabelli L."/>
            <person name="Mangifesta M."/>
            <person name="Ferrario C."/>
            <person name="Modesto M."/>
            <person name="Mattarelli P."/>
            <person name="Jiri K."/>
            <person name="van Sinderen D."/>
            <person name="Ventura M."/>
        </authorList>
    </citation>
    <scope>NUCLEOTIDE SEQUENCE [LARGE SCALE GENOMIC DNA]</scope>
    <source>
        <strain evidence="7 8">LMG 28769</strain>
    </source>
</reference>
<dbReference type="PROSITE" id="PS00356">
    <property type="entry name" value="HTH_LACI_1"/>
    <property type="match status" value="1"/>
</dbReference>
<keyword evidence="4" id="KW-0804">Transcription</keyword>
<dbReference type="SMART" id="SM00354">
    <property type="entry name" value="HTH_LACI"/>
    <property type="match status" value="1"/>
</dbReference>
<evidence type="ECO:0000259" key="6">
    <source>
        <dbReference type="PROSITE" id="PS50932"/>
    </source>
</evidence>
<dbReference type="OrthoDB" id="37081at2"/>
<protein>
    <submittedName>
        <fullName evidence="7">LacI family transcriptional regulator</fullName>
    </submittedName>
</protein>
<evidence type="ECO:0000256" key="5">
    <source>
        <dbReference type="SAM" id="MobiDB-lite"/>
    </source>
</evidence>
<feature type="compositionally biased region" description="Low complexity" evidence="5">
    <location>
        <begin position="330"/>
        <end position="344"/>
    </location>
</feature>
<feature type="region of interest" description="Disordered" evidence="5">
    <location>
        <begin position="329"/>
        <end position="361"/>
    </location>
</feature>
<sequence>MVGMRDVARKAGVSLSTVSLVVNSNGYVSDEMRVRVESAMKELSYVPNELARNLYHGRTNTVGVIMPTVQHPFFATLLGSLQKALYKRGLNTMLCTTADMESGEEHYVGMLQRHMMDAIIMGAHTSHGQNYWTSIRRPIVAFDRYLGDGIPSVGSDHEQGGELAAMMFALSGARHVVLLGGPRSRFHDLAQTHGGPNASDDASHELTSFPSVRYQIALEDTLDSAGIRHDYIEIDDLAKMQEFENAARSVLERFPDVDAIVAPDLAAALCVQEAMRRGFVVPSSLQILAYDGTFVTDTAGLRVTSILQGFDAIAERIAMRTVEQIERYQSEASSNAHTSSSGSTIAGSDGDNETISDPEAGRIGDLIPMKVKIGATTLWNDAIHELLDGSRPQTD</sequence>
<dbReference type="Proteomes" id="UP000216451">
    <property type="component" value="Unassembled WGS sequence"/>
</dbReference>
<keyword evidence="2" id="KW-0805">Transcription regulation</keyword>
<evidence type="ECO:0000256" key="3">
    <source>
        <dbReference type="ARBA" id="ARBA00023125"/>
    </source>
</evidence>
<proteinExistence type="predicted"/>
<evidence type="ECO:0000256" key="4">
    <source>
        <dbReference type="ARBA" id="ARBA00023163"/>
    </source>
</evidence>
<dbReference type="SUPFAM" id="SSF47413">
    <property type="entry name" value="lambda repressor-like DNA-binding domains"/>
    <property type="match status" value="1"/>
</dbReference>
<dbReference type="RefSeq" id="WP_094692339.1">
    <property type="nucleotide sequence ID" value="NZ_CALENZ010000007.1"/>
</dbReference>
<dbReference type="GO" id="GO:0000976">
    <property type="term" value="F:transcription cis-regulatory region binding"/>
    <property type="evidence" value="ECO:0007669"/>
    <property type="project" value="TreeGrafter"/>
</dbReference>